<proteinExistence type="predicted"/>
<sequence length="76" mass="8338">MTFASGVKSHCSAFHGLTLNRPIKAFIIVEIKLAQPAFLYLVCRTGKASASLKLLNSSSDTSRYGFATRFFNTGNY</sequence>
<gene>
    <name evidence="1" type="ordered locus">AMEC673_00375</name>
</gene>
<reference evidence="2" key="1">
    <citation type="journal article" date="2012" name="Sci. Rep.">
        <title>Genomes of surface isolates of Alteromonas macleodii: the life of a widespread marine opportunistic copiotroph.</title>
        <authorList>
            <person name="Lopez-Perez M."/>
            <person name="Gonzaga A."/>
            <person name="Martin-Cuadrado A.B."/>
            <person name="Onyshchenko O."/>
            <person name="Ghavidel A."/>
            <person name="Ghai R."/>
            <person name="Rodriguez-Valera F."/>
        </authorList>
    </citation>
    <scope>NUCLEOTIDE SEQUENCE [LARGE SCALE GENOMIC DNA]</scope>
    <source>
        <strain evidence="2">English Channel 673</strain>
    </source>
</reference>
<protein>
    <submittedName>
        <fullName evidence="1">Uncharacterized protein</fullName>
    </submittedName>
</protein>
<dbReference type="Proteomes" id="UP000006296">
    <property type="component" value="Chromosome"/>
</dbReference>
<dbReference type="KEGG" id="amg:AMEC673_00375"/>
<accession>A0AB32ZT80</accession>
<evidence type="ECO:0000313" key="1">
    <source>
        <dbReference type="EMBL" id="AFT72781.1"/>
    </source>
</evidence>
<organism evidence="1 2">
    <name type="scientific">Alteromonas macleodii (strain English Channel 673)</name>
    <dbReference type="NCBI Taxonomy" id="1004788"/>
    <lineage>
        <taxon>Bacteria</taxon>
        <taxon>Pseudomonadati</taxon>
        <taxon>Pseudomonadota</taxon>
        <taxon>Gammaproteobacteria</taxon>
        <taxon>Alteromonadales</taxon>
        <taxon>Alteromonadaceae</taxon>
        <taxon>Alteromonas/Salinimonas group</taxon>
        <taxon>Alteromonas</taxon>
    </lineage>
</organism>
<evidence type="ECO:0000313" key="2">
    <source>
        <dbReference type="Proteomes" id="UP000006296"/>
    </source>
</evidence>
<dbReference type="AlphaFoldDB" id="A0AB32ZT80"/>
<dbReference type="EMBL" id="CP003844">
    <property type="protein sequence ID" value="AFT72781.1"/>
    <property type="molecule type" value="Genomic_DNA"/>
</dbReference>
<name>A0AB32ZT80_ALTME</name>